<feature type="chain" id="PRO_5045300449" evidence="2">
    <location>
        <begin position="18"/>
        <end position="368"/>
    </location>
</feature>
<reference evidence="5" key="1">
    <citation type="journal article" date="2019" name="Int. J. Syst. Evol. Microbiol.">
        <title>The Global Catalogue of Microorganisms (GCM) 10K type strain sequencing project: providing services to taxonomists for standard genome sequencing and annotation.</title>
        <authorList>
            <consortium name="The Broad Institute Genomics Platform"/>
            <consortium name="The Broad Institute Genome Sequencing Center for Infectious Disease"/>
            <person name="Wu L."/>
            <person name="Ma J."/>
        </authorList>
    </citation>
    <scope>NUCLEOTIDE SEQUENCE [LARGE SCALE GENOMIC DNA]</scope>
    <source>
        <strain evidence="5">DFY28</strain>
    </source>
</reference>
<sequence>MRLISTLAAASAALALAGCGQGGDANKQAAGAPGGEGAAGGGGGSADQVWVAGSSTVFPFATRVSEQVSRTTGGTAAKVESLGTGGGIKLFCGGVGANYPDVATASRQMKKSEWDACQQAGVTDIVELKVGYDGIVVANARNGADYNLNVEHLYKALAAEVPAGQGFAPNAAKTWRDVDPSLPADRIQVYGPPPTSGTRDAFVELAMEPGAQTVPALKALKGSDENAFKQRAHTLRSDGAWIDSGENDNAIIQTLEKTPGSVGVFGFSFLQNNLDKVKPASVGGVQPTLAAISDGSYPLSRSLYIYVKKANVASKPALQPYVTAFVSDAAAGRGGYLLERGLIPLPDAERKAQQAAAQNLTPMAAPKS</sequence>
<dbReference type="Proteomes" id="UP001597237">
    <property type="component" value="Unassembled WGS sequence"/>
</dbReference>
<dbReference type="PROSITE" id="PS51257">
    <property type="entry name" value="PROKAR_LIPOPROTEIN"/>
    <property type="match status" value="1"/>
</dbReference>
<feature type="domain" description="PBP" evidence="3">
    <location>
        <begin position="43"/>
        <end position="327"/>
    </location>
</feature>
<organism evidence="4 5">
    <name type="scientific">Phenylobacterium terrae</name>
    <dbReference type="NCBI Taxonomy" id="2665495"/>
    <lineage>
        <taxon>Bacteria</taxon>
        <taxon>Pseudomonadati</taxon>
        <taxon>Pseudomonadota</taxon>
        <taxon>Alphaproteobacteria</taxon>
        <taxon>Caulobacterales</taxon>
        <taxon>Caulobacteraceae</taxon>
        <taxon>Phenylobacterium</taxon>
    </lineage>
</organism>
<dbReference type="RefSeq" id="WP_377283241.1">
    <property type="nucleotide sequence ID" value="NZ_JBHRSI010000008.1"/>
</dbReference>
<dbReference type="InterPro" id="IPR050811">
    <property type="entry name" value="Phosphate_ABC_transporter"/>
</dbReference>
<proteinExistence type="predicted"/>
<dbReference type="InterPro" id="IPR024370">
    <property type="entry name" value="PBP_domain"/>
</dbReference>
<evidence type="ECO:0000256" key="1">
    <source>
        <dbReference type="ARBA" id="ARBA00022729"/>
    </source>
</evidence>
<evidence type="ECO:0000313" key="5">
    <source>
        <dbReference type="Proteomes" id="UP001597237"/>
    </source>
</evidence>
<name>A0ABW4N2Z9_9CAUL</name>
<gene>
    <name evidence="4" type="ORF">ACFSC0_09195</name>
</gene>
<keyword evidence="1 2" id="KW-0732">Signal</keyword>
<dbReference type="EMBL" id="JBHUEY010000001">
    <property type="protein sequence ID" value="MFD1783565.1"/>
    <property type="molecule type" value="Genomic_DNA"/>
</dbReference>
<comment type="caution">
    <text evidence="4">The sequence shown here is derived from an EMBL/GenBank/DDBJ whole genome shotgun (WGS) entry which is preliminary data.</text>
</comment>
<dbReference type="Pfam" id="PF12849">
    <property type="entry name" value="PBP_like_2"/>
    <property type="match status" value="1"/>
</dbReference>
<evidence type="ECO:0000259" key="3">
    <source>
        <dbReference type="Pfam" id="PF12849"/>
    </source>
</evidence>
<keyword evidence="5" id="KW-1185">Reference proteome</keyword>
<dbReference type="SUPFAM" id="SSF53850">
    <property type="entry name" value="Periplasmic binding protein-like II"/>
    <property type="match status" value="1"/>
</dbReference>
<dbReference type="Gene3D" id="3.40.190.10">
    <property type="entry name" value="Periplasmic binding protein-like II"/>
    <property type="match status" value="2"/>
</dbReference>
<evidence type="ECO:0000256" key="2">
    <source>
        <dbReference type="SAM" id="SignalP"/>
    </source>
</evidence>
<protein>
    <submittedName>
        <fullName evidence="4">Substrate-binding domain-containing protein</fullName>
    </submittedName>
</protein>
<accession>A0ABW4N2Z9</accession>
<evidence type="ECO:0000313" key="4">
    <source>
        <dbReference type="EMBL" id="MFD1783565.1"/>
    </source>
</evidence>
<dbReference type="PANTHER" id="PTHR30570">
    <property type="entry name" value="PERIPLASMIC PHOSPHATE BINDING COMPONENT OF PHOSPHATE ABC TRANSPORTER"/>
    <property type="match status" value="1"/>
</dbReference>
<dbReference type="PANTHER" id="PTHR30570:SF1">
    <property type="entry name" value="PHOSPHATE-BINDING PROTEIN PSTS"/>
    <property type="match status" value="1"/>
</dbReference>
<feature type="signal peptide" evidence="2">
    <location>
        <begin position="1"/>
        <end position="17"/>
    </location>
</feature>